<name>A0A3G2KG04_9CAUD</name>
<evidence type="ECO:0000313" key="3">
    <source>
        <dbReference type="Proteomes" id="UP000280317"/>
    </source>
</evidence>
<dbReference type="KEGG" id="vg:77932201"/>
<evidence type="ECO:0000256" key="1">
    <source>
        <dbReference type="SAM" id="Phobius"/>
    </source>
</evidence>
<feature type="transmembrane region" description="Helical" evidence="1">
    <location>
        <begin position="232"/>
        <end position="250"/>
    </location>
</feature>
<organism evidence="2 3">
    <name type="scientific">Arthrobacter phage Faja</name>
    <dbReference type="NCBI Taxonomy" id="2419957"/>
    <lineage>
        <taxon>Viruses</taxon>
        <taxon>Duplodnaviria</taxon>
        <taxon>Heunggongvirae</taxon>
        <taxon>Uroviricota</taxon>
        <taxon>Caudoviricetes</taxon>
        <taxon>Fajavirus</taxon>
        <taxon>Fajavirus faja</taxon>
    </lineage>
</organism>
<feature type="transmembrane region" description="Helical" evidence="1">
    <location>
        <begin position="129"/>
        <end position="151"/>
    </location>
</feature>
<feature type="transmembrane region" description="Helical" evidence="1">
    <location>
        <begin position="203"/>
        <end position="220"/>
    </location>
</feature>
<keyword evidence="3" id="KW-1185">Reference proteome</keyword>
<feature type="transmembrane region" description="Helical" evidence="1">
    <location>
        <begin position="102"/>
        <end position="122"/>
    </location>
</feature>
<keyword evidence="1" id="KW-0472">Membrane</keyword>
<feature type="transmembrane region" description="Helical" evidence="1">
    <location>
        <begin position="75"/>
        <end position="96"/>
    </location>
</feature>
<dbReference type="EMBL" id="MH834612">
    <property type="protein sequence ID" value="AYN57888.1"/>
    <property type="molecule type" value="Genomic_DNA"/>
</dbReference>
<evidence type="ECO:0000313" key="2">
    <source>
        <dbReference type="EMBL" id="AYN57888.1"/>
    </source>
</evidence>
<keyword evidence="1" id="KW-1133">Transmembrane helix</keyword>
<accession>A0A3G2KG04</accession>
<gene>
    <name evidence="2" type="primary">35</name>
    <name evidence="2" type="ORF">PBI_FAJA_35</name>
</gene>
<reference evidence="2 3" key="1">
    <citation type="submission" date="2018-09" db="EMBL/GenBank/DDBJ databases">
        <authorList>
            <person name="Ulbrich M.C."/>
            <person name="Stoner T.H."/>
            <person name="Garlena R.A."/>
            <person name="Russell D.A."/>
            <person name="Pope W.H."/>
            <person name="Jacobs-Sera D."/>
            <person name="Hatfull G.F."/>
        </authorList>
    </citation>
    <scope>NUCLEOTIDE SEQUENCE [LARGE SCALE GENOMIC DNA]</scope>
</reference>
<dbReference type="RefSeq" id="YP_010656321.1">
    <property type="nucleotide sequence ID" value="NC_070837.1"/>
</dbReference>
<dbReference type="GeneID" id="77932201"/>
<dbReference type="Proteomes" id="UP000280317">
    <property type="component" value="Segment"/>
</dbReference>
<sequence>MALSAHGESQLARRSVIIRPAKKVHNLFLPIALGVGLLGAVTSRYTGDATGLDVACLAIFAVVISNVWQNKQLRAFLILVALWAVAIMLSNAVHGIGFQKTLSALTLPAVLGVSTSFLAWLAKGDVRKLQGVIAGVAIAHIVYVVIHGTTFYDLNPWKFGLALPVILLGLTIATLEIKGIHSLAVIVLAAAGVYSAINDFRSMAAICATAIVIALVVKRPPKPGRRHAMLKLFVGLIALVYAGYALYSMIASAGLLSYEAAAKYEAQIAQGNLLVAARPEIVGSWFAIQSSPLIGLGSGGKLDGDSTSAALNVLTNAGAMLGAQDQVRLFGDGVNSHSFLFSAWVGAGIVAAIPWAYMIRLGLLAIIRRHPCQRLLPLTVFWALAGGWDVLFSPNQPHYHVLFAGFVVLMTWQPSEPPAVEAAPVSRPLLRLRG</sequence>
<proteinExistence type="predicted"/>
<keyword evidence="1" id="KW-0812">Transmembrane</keyword>
<feature type="transmembrane region" description="Helical" evidence="1">
    <location>
        <begin position="24"/>
        <end position="43"/>
    </location>
</feature>
<feature type="transmembrane region" description="Helical" evidence="1">
    <location>
        <begin position="49"/>
        <end position="68"/>
    </location>
</feature>
<protein>
    <submittedName>
        <fullName evidence="2">Uncharacterized protein</fullName>
    </submittedName>
</protein>
<feature type="transmembrane region" description="Helical" evidence="1">
    <location>
        <begin position="339"/>
        <end position="363"/>
    </location>
</feature>